<organism evidence="1 2">
    <name type="scientific">Zymoseptoria tritici (strain CBS 115943 / IPO323)</name>
    <name type="common">Speckled leaf blotch fungus</name>
    <name type="synonym">Septoria tritici</name>
    <dbReference type="NCBI Taxonomy" id="336722"/>
    <lineage>
        <taxon>Eukaryota</taxon>
        <taxon>Fungi</taxon>
        <taxon>Dikarya</taxon>
        <taxon>Ascomycota</taxon>
        <taxon>Pezizomycotina</taxon>
        <taxon>Dothideomycetes</taxon>
        <taxon>Dothideomycetidae</taxon>
        <taxon>Mycosphaerellales</taxon>
        <taxon>Mycosphaerellaceae</taxon>
        <taxon>Zymoseptoria</taxon>
    </lineage>
</organism>
<sequence>MSHVFIRRASTTLRLPETVLIVWTSNTASDTSMADVRLHTSKIHGLWKQTFTLHHLTFTFTPPRYCRDDGETLQGPWVMFAAQPCGLALHWPGVKGIPSSPVWDEPRNGTSAESPFVSLFDEAFERAESPFVNLLEEAAEGIEFPSVDPSKATGMAFIHVQELQGAK</sequence>
<evidence type="ECO:0000313" key="1">
    <source>
        <dbReference type="EMBL" id="EGP92776.1"/>
    </source>
</evidence>
<dbReference type="Proteomes" id="UP000008062">
    <property type="component" value="Chromosome 1"/>
</dbReference>
<evidence type="ECO:0000313" key="2">
    <source>
        <dbReference type="Proteomes" id="UP000008062"/>
    </source>
</evidence>
<name>F9WXD1_ZYMTI</name>
<dbReference type="KEGG" id="ztr:MYCGRDRAFT_88603"/>
<dbReference type="RefSeq" id="XP_003857800.1">
    <property type="nucleotide sequence ID" value="XM_003857752.1"/>
</dbReference>
<dbReference type="GeneID" id="13403371"/>
<accession>F9WXD1</accession>
<dbReference type="AlphaFoldDB" id="F9WXD1"/>
<reference evidence="1 2" key="1">
    <citation type="journal article" date="2011" name="PLoS Genet.">
        <title>Finished genome of the fungal wheat pathogen Mycosphaerella graminicola reveals dispensome structure, chromosome plasticity, and stealth pathogenesis.</title>
        <authorList>
            <person name="Goodwin S.B."/>
            <person name="Ben M'barek S."/>
            <person name="Dhillon B."/>
            <person name="Wittenberg A.H.J."/>
            <person name="Crane C.F."/>
            <person name="Hane J.K."/>
            <person name="Foster A.J."/>
            <person name="Van der Lee T.A.J."/>
            <person name="Grimwood J."/>
            <person name="Aerts A."/>
            <person name="Antoniw J."/>
            <person name="Bailey A."/>
            <person name="Bluhm B."/>
            <person name="Bowler J."/>
            <person name="Bristow J."/>
            <person name="van der Burgt A."/>
            <person name="Canto-Canche B."/>
            <person name="Churchill A.C.L."/>
            <person name="Conde-Ferraez L."/>
            <person name="Cools H.J."/>
            <person name="Coutinho P.M."/>
            <person name="Csukai M."/>
            <person name="Dehal P."/>
            <person name="De Wit P."/>
            <person name="Donzelli B."/>
            <person name="van de Geest H.C."/>
            <person name="van Ham R.C.H.J."/>
            <person name="Hammond-Kosack K.E."/>
            <person name="Henrissat B."/>
            <person name="Kilian A."/>
            <person name="Kobayashi A.K."/>
            <person name="Koopmann E."/>
            <person name="Kourmpetis Y."/>
            <person name="Kuzniar A."/>
            <person name="Lindquist E."/>
            <person name="Lombard V."/>
            <person name="Maliepaard C."/>
            <person name="Martins N."/>
            <person name="Mehrabi R."/>
            <person name="Nap J.P.H."/>
            <person name="Ponomarenko A."/>
            <person name="Rudd J.J."/>
            <person name="Salamov A."/>
            <person name="Schmutz J."/>
            <person name="Schouten H.J."/>
            <person name="Shapiro H."/>
            <person name="Stergiopoulos I."/>
            <person name="Torriani S.F.F."/>
            <person name="Tu H."/>
            <person name="de Vries R.P."/>
            <person name="Waalwijk C."/>
            <person name="Ware S.B."/>
            <person name="Wiebenga A."/>
            <person name="Zwiers L.-H."/>
            <person name="Oliver R.P."/>
            <person name="Grigoriev I.V."/>
            <person name="Kema G.H.J."/>
        </authorList>
    </citation>
    <scope>NUCLEOTIDE SEQUENCE [LARGE SCALE GENOMIC DNA]</scope>
    <source>
        <strain evidence="2">CBS 115943 / IPO323</strain>
    </source>
</reference>
<keyword evidence="2" id="KW-1185">Reference proteome</keyword>
<gene>
    <name evidence="1" type="ORF">MYCGRDRAFT_88603</name>
</gene>
<protein>
    <submittedName>
        <fullName evidence="1">Uncharacterized protein</fullName>
    </submittedName>
</protein>
<dbReference type="EMBL" id="CM001196">
    <property type="protein sequence ID" value="EGP92776.1"/>
    <property type="molecule type" value="Genomic_DNA"/>
</dbReference>
<dbReference type="InParanoid" id="F9WXD1"/>
<proteinExistence type="predicted"/>
<dbReference type="HOGENOM" id="CLU_1595853_0_0_1"/>